<gene>
    <name evidence="1" type="primary">gatC</name>
    <name evidence="2" type="ORF">SAMN02745150_00877</name>
</gene>
<keyword evidence="2" id="KW-0808">Transferase</keyword>
<dbReference type="GO" id="GO:0070681">
    <property type="term" value="P:glutaminyl-tRNAGln biosynthesis via transamidation"/>
    <property type="evidence" value="ECO:0007669"/>
    <property type="project" value="TreeGrafter"/>
</dbReference>
<comment type="catalytic activity">
    <reaction evidence="1">
        <text>L-glutamyl-tRNA(Gln) + L-glutamine + ATP + H2O = L-glutaminyl-tRNA(Gln) + L-glutamate + ADP + phosphate + H(+)</text>
        <dbReference type="Rhea" id="RHEA:17521"/>
        <dbReference type="Rhea" id="RHEA-COMP:9681"/>
        <dbReference type="Rhea" id="RHEA-COMP:9684"/>
        <dbReference type="ChEBI" id="CHEBI:15377"/>
        <dbReference type="ChEBI" id="CHEBI:15378"/>
        <dbReference type="ChEBI" id="CHEBI:29985"/>
        <dbReference type="ChEBI" id="CHEBI:30616"/>
        <dbReference type="ChEBI" id="CHEBI:43474"/>
        <dbReference type="ChEBI" id="CHEBI:58359"/>
        <dbReference type="ChEBI" id="CHEBI:78520"/>
        <dbReference type="ChEBI" id="CHEBI:78521"/>
        <dbReference type="ChEBI" id="CHEBI:456216"/>
    </reaction>
</comment>
<dbReference type="GO" id="GO:0050566">
    <property type="term" value="F:asparaginyl-tRNA synthase (glutamine-hydrolyzing) activity"/>
    <property type="evidence" value="ECO:0007669"/>
    <property type="project" value="RHEA"/>
</dbReference>
<comment type="similarity">
    <text evidence="1">Belongs to the GatC family.</text>
</comment>
<dbReference type="PANTHER" id="PTHR15004:SF0">
    <property type="entry name" value="GLUTAMYL-TRNA(GLN) AMIDOTRANSFERASE SUBUNIT C, MITOCHONDRIAL"/>
    <property type="match status" value="1"/>
</dbReference>
<dbReference type="GO" id="GO:0050567">
    <property type="term" value="F:glutaminyl-tRNA synthase (glutamine-hydrolyzing) activity"/>
    <property type="evidence" value="ECO:0007669"/>
    <property type="project" value="UniProtKB-UniRule"/>
</dbReference>
<keyword evidence="1" id="KW-0648">Protein biosynthesis</keyword>
<keyword evidence="1" id="KW-0067">ATP-binding</keyword>
<comment type="catalytic activity">
    <reaction evidence="1">
        <text>L-aspartyl-tRNA(Asn) + L-glutamine + ATP + H2O = L-asparaginyl-tRNA(Asn) + L-glutamate + ADP + phosphate + 2 H(+)</text>
        <dbReference type="Rhea" id="RHEA:14513"/>
        <dbReference type="Rhea" id="RHEA-COMP:9674"/>
        <dbReference type="Rhea" id="RHEA-COMP:9677"/>
        <dbReference type="ChEBI" id="CHEBI:15377"/>
        <dbReference type="ChEBI" id="CHEBI:15378"/>
        <dbReference type="ChEBI" id="CHEBI:29985"/>
        <dbReference type="ChEBI" id="CHEBI:30616"/>
        <dbReference type="ChEBI" id="CHEBI:43474"/>
        <dbReference type="ChEBI" id="CHEBI:58359"/>
        <dbReference type="ChEBI" id="CHEBI:78515"/>
        <dbReference type="ChEBI" id="CHEBI:78516"/>
        <dbReference type="ChEBI" id="CHEBI:456216"/>
    </reaction>
</comment>
<keyword evidence="1" id="KW-0547">Nucleotide-binding</keyword>
<dbReference type="STRING" id="34097.SAMN02745150_00877"/>
<dbReference type="InterPro" id="IPR003837">
    <property type="entry name" value="GatC"/>
</dbReference>
<organism evidence="2 3">
    <name type="scientific">Brevinema andersonii</name>
    <dbReference type="NCBI Taxonomy" id="34097"/>
    <lineage>
        <taxon>Bacteria</taxon>
        <taxon>Pseudomonadati</taxon>
        <taxon>Spirochaetota</taxon>
        <taxon>Spirochaetia</taxon>
        <taxon>Brevinematales</taxon>
        <taxon>Brevinemataceae</taxon>
        <taxon>Brevinema</taxon>
    </lineage>
</organism>
<comment type="subunit">
    <text evidence="1">Heterotrimer of A, B and C subunits.</text>
</comment>
<dbReference type="EC" id="6.3.5.-" evidence="1"/>
<dbReference type="Proteomes" id="UP000240042">
    <property type="component" value="Unassembled WGS sequence"/>
</dbReference>
<proteinExistence type="inferred from homology"/>
<dbReference type="RefSeq" id="WP_092319022.1">
    <property type="nucleotide sequence ID" value="NZ_FOKY01000006.1"/>
</dbReference>
<name>A0A1I1E0T7_BREAD</name>
<keyword evidence="3" id="KW-1185">Reference proteome</keyword>
<protein>
    <recommendedName>
        <fullName evidence="1">Aspartyl/glutamyl-tRNA(Asn/Gln) amidotransferase subunit C</fullName>
        <shortName evidence="1">Asp/Glu-ADT subunit C</shortName>
        <ecNumber evidence="1">6.3.5.-</ecNumber>
    </recommendedName>
</protein>
<sequence>MSFNINHIARLAHLELKEEERKKLTDSMDNILHFVETIASIDVENQEPIVRSISAPLSMRKDIAQDGLTTKEIKRNAPEFDDNYIIVPQIIKK</sequence>
<dbReference type="Pfam" id="PF02686">
    <property type="entry name" value="GatC"/>
    <property type="match status" value="1"/>
</dbReference>
<dbReference type="Gene3D" id="1.10.20.60">
    <property type="entry name" value="Glu-tRNAGln amidotransferase C subunit, N-terminal domain"/>
    <property type="match status" value="1"/>
</dbReference>
<evidence type="ECO:0000313" key="3">
    <source>
        <dbReference type="Proteomes" id="UP000240042"/>
    </source>
</evidence>
<dbReference type="GO" id="GO:0005524">
    <property type="term" value="F:ATP binding"/>
    <property type="evidence" value="ECO:0007669"/>
    <property type="project" value="UniProtKB-KW"/>
</dbReference>
<dbReference type="GO" id="GO:0006412">
    <property type="term" value="P:translation"/>
    <property type="evidence" value="ECO:0007669"/>
    <property type="project" value="UniProtKB-UniRule"/>
</dbReference>
<dbReference type="PANTHER" id="PTHR15004">
    <property type="entry name" value="GLUTAMYL-TRNA(GLN) AMIDOTRANSFERASE SUBUNIT C, MITOCHONDRIAL"/>
    <property type="match status" value="1"/>
</dbReference>
<reference evidence="3" key="1">
    <citation type="submission" date="2016-10" db="EMBL/GenBank/DDBJ databases">
        <authorList>
            <person name="Varghese N."/>
            <person name="Submissions S."/>
        </authorList>
    </citation>
    <scope>NUCLEOTIDE SEQUENCE [LARGE SCALE GENOMIC DNA]</scope>
    <source>
        <strain evidence="3">ATCC 43811</strain>
    </source>
</reference>
<dbReference type="GO" id="GO:0006450">
    <property type="term" value="P:regulation of translational fidelity"/>
    <property type="evidence" value="ECO:0007669"/>
    <property type="project" value="InterPro"/>
</dbReference>
<dbReference type="EMBL" id="FOKY01000006">
    <property type="protein sequence ID" value="SFB80791.1"/>
    <property type="molecule type" value="Genomic_DNA"/>
</dbReference>
<dbReference type="SUPFAM" id="SSF141000">
    <property type="entry name" value="Glu-tRNAGln amidotransferase C subunit"/>
    <property type="match status" value="1"/>
</dbReference>
<dbReference type="NCBIfam" id="TIGR00135">
    <property type="entry name" value="gatC"/>
    <property type="match status" value="1"/>
</dbReference>
<keyword evidence="1" id="KW-0436">Ligase</keyword>
<evidence type="ECO:0000256" key="1">
    <source>
        <dbReference type="HAMAP-Rule" id="MF_00122"/>
    </source>
</evidence>
<dbReference type="InterPro" id="IPR036113">
    <property type="entry name" value="Asp/Glu-ADT_sf_sub_c"/>
</dbReference>
<dbReference type="GO" id="GO:0016740">
    <property type="term" value="F:transferase activity"/>
    <property type="evidence" value="ECO:0007669"/>
    <property type="project" value="UniProtKB-KW"/>
</dbReference>
<dbReference type="HAMAP" id="MF_00122">
    <property type="entry name" value="GatC"/>
    <property type="match status" value="1"/>
</dbReference>
<comment type="function">
    <text evidence="1">Allows the formation of correctly charged Asn-tRNA(Asn) or Gln-tRNA(Gln) through the transamidation of misacylated Asp-tRNA(Asn) or Glu-tRNA(Gln) in organisms which lack either or both of asparaginyl-tRNA or glutaminyl-tRNA synthetases. The reaction takes place in the presence of glutamine and ATP through an activated phospho-Asp-tRNA(Asn) or phospho-Glu-tRNA(Gln).</text>
</comment>
<dbReference type="OrthoDB" id="9794326at2"/>
<dbReference type="AlphaFoldDB" id="A0A1I1E0T7"/>
<evidence type="ECO:0000313" key="2">
    <source>
        <dbReference type="EMBL" id="SFB80791.1"/>
    </source>
</evidence>
<accession>A0A1I1E0T7</accession>